<accession>A0A016T3P4</accession>
<feature type="region of interest" description="Disordered" evidence="1">
    <location>
        <begin position="109"/>
        <end position="159"/>
    </location>
</feature>
<dbReference type="EMBL" id="JARK01001477">
    <property type="protein sequence ID" value="EYB97317.1"/>
    <property type="molecule type" value="Genomic_DNA"/>
</dbReference>
<feature type="compositionally biased region" description="Acidic residues" evidence="1">
    <location>
        <begin position="128"/>
        <end position="145"/>
    </location>
</feature>
<proteinExistence type="predicted"/>
<organism evidence="2 3">
    <name type="scientific">Ancylostoma ceylanicum</name>
    <dbReference type="NCBI Taxonomy" id="53326"/>
    <lineage>
        <taxon>Eukaryota</taxon>
        <taxon>Metazoa</taxon>
        <taxon>Ecdysozoa</taxon>
        <taxon>Nematoda</taxon>
        <taxon>Chromadorea</taxon>
        <taxon>Rhabditida</taxon>
        <taxon>Rhabditina</taxon>
        <taxon>Rhabditomorpha</taxon>
        <taxon>Strongyloidea</taxon>
        <taxon>Ancylostomatidae</taxon>
        <taxon>Ancylostomatinae</taxon>
        <taxon>Ancylostoma</taxon>
    </lineage>
</organism>
<evidence type="ECO:0000313" key="3">
    <source>
        <dbReference type="Proteomes" id="UP000024635"/>
    </source>
</evidence>
<dbReference type="AlphaFoldDB" id="A0A016T3P4"/>
<dbReference type="Proteomes" id="UP000024635">
    <property type="component" value="Unassembled WGS sequence"/>
</dbReference>
<comment type="caution">
    <text evidence="2">The sequence shown here is derived from an EMBL/GenBank/DDBJ whole genome shotgun (WGS) entry which is preliminary data.</text>
</comment>
<reference evidence="3" key="1">
    <citation type="journal article" date="2015" name="Nat. Genet.">
        <title>The genome and transcriptome of the zoonotic hookworm Ancylostoma ceylanicum identify infection-specific gene families.</title>
        <authorList>
            <person name="Schwarz E.M."/>
            <person name="Hu Y."/>
            <person name="Antoshechkin I."/>
            <person name="Miller M.M."/>
            <person name="Sternberg P.W."/>
            <person name="Aroian R.V."/>
        </authorList>
    </citation>
    <scope>NUCLEOTIDE SEQUENCE</scope>
    <source>
        <strain evidence="3">HY135</strain>
    </source>
</reference>
<dbReference type="OrthoDB" id="5868321at2759"/>
<gene>
    <name evidence="2" type="primary">Acey_s0141.g2202</name>
    <name evidence="2" type="ORF">Y032_0141g2202</name>
</gene>
<feature type="compositionally biased region" description="Low complexity" evidence="1">
    <location>
        <begin position="146"/>
        <end position="158"/>
    </location>
</feature>
<protein>
    <submittedName>
        <fullName evidence="2">Uncharacterized protein</fullName>
    </submittedName>
</protein>
<feature type="compositionally biased region" description="Low complexity" evidence="1">
    <location>
        <begin position="112"/>
        <end position="127"/>
    </location>
</feature>
<sequence>MDSERSTTGASSVQMPVALVPKIAYDLGRANEKLREIVLSLTRTRKIFTEEPPAECGSLYSCCLNEQLWLFVRSAKLHQMDSGQSSTEESDDGIQRAFSELSSYHSGTTLASTDFSSGDTSSTNETDSSADEEETDDDFETEETSESSPRSPHSSDTSFGLSTLIEETDREKLAEFVRLRPDDQRWITAAWRYFDNEPVHRRKAKSVKVVRKMRSNVKYKGNWTELQHEYNLRHPLCADGKTMEELRRISLDARYMPLPDLTV</sequence>
<name>A0A016T3P4_9BILA</name>
<evidence type="ECO:0000256" key="1">
    <source>
        <dbReference type="SAM" id="MobiDB-lite"/>
    </source>
</evidence>
<keyword evidence="3" id="KW-1185">Reference proteome</keyword>
<evidence type="ECO:0000313" key="2">
    <source>
        <dbReference type="EMBL" id="EYB97317.1"/>
    </source>
</evidence>